<feature type="transmembrane region" description="Helical" evidence="5">
    <location>
        <begin position="21"/>
        <end position="43"/>
    </location>
</feature>
<dbReference type="InterPro" id="IPR052902">
    <property type="entry name" value="ABC-2_transporter"/>
</dbReference>
<dbReference type="Proteomes" id="UP000282076">
    <property type="component" value="Unassembled WGS sequence"/>
</dbReference>
<evidence type="ECO:0000256" key="2">
    <source>
        <dbReference type="ARBA" id="ARBA00022692"/>
    </source>
</evidence>
<reference evidence="7 8" key="1">
    <citation type="submission" date="2018-10" db="EMBL/GenBank/DDBJ databases">
        <title>Cohnella sp. M2MS4P-1, whole genome shotgun sequence.</title>
        <authorList>
            <person name="Tuo L."/>
        </authorList>
    </citation>
    <scope>NUCLEOTIDE SEQUENCE [LARGE SCALE GENOMIC DNA]</scope>
    <source>
        <strain evidence="7 8">M2MS4P-1</strain>
    </source>
</reference>
<comment type="subcellular location">
    <subcellularLocation>
        <location evidence="1">Membrane</location>
        <topology evidence="1">Multi-pass membrane protein</topology>
    </subcellularLocation>
</comment>
<organism evidence="7 8">
    <name type="scientific">Cohnella endophytica</name>
    <dbReference type="NCBI Taxonomy" id="2419778"/>
    <lineage>
        <taxon>Bacteria</taxon>
        <taxon>Bacillati</taxon>
        <taxon>Bacillota</taxon>
        <taxon>Bacilli</taxon>
        <taxon>Bacillales</taxon>
        <taxon>Paenibacillaceae</taxon>
        <taxon>Cohnella</taxon>
    </lineage>
</organism>
<proteinExistence type="predicted"/>
<dbReference type="AlphaFoldDB" id="A0A494XIZ2"/>
<name>A0A494XIZ2_9BACL</name>
<dbReference type="EMBL" id="RBZM01000010">
    <property type="protein sequence ID" value="RKP48044.1"/>
    <property type="molecule type" value="Genomic_DNA"/>
</dbReference>
<dbReference type="InterPro" id="IPR013525">
    <property type="entry name" value="ABC2_TM"/>
</dbReference>
<evidence type="ECO:0000259" key="6">
    <source>
        <dbReference type="Pfam" id="PF12698"/>
    </source>
</evidence>
<evidence type="ECO:0000256" key="3">
    <source>
        <dbReference type="ARBA" id="ARBA00022989"/>
    </source>
</evidence>
<feature type="transmembrane region" description="Helical" evidence="5">
    <location>
        <begin position="346"/>
        <end position="367"/>
    </location>
</feature>
<keyword evidence="2 5" id="KW-0812">Transmembrane</keyword>
<feature type="domain" description="ABC-2 type transporter transmembrane" evidence="6">
    <location>
        <begin position="18"/>
        <end position="366"/>
    </location>
</feature>
<evidence type="ECO:0000256" key="4">
    <source>
        <dbReference type="ARBA" id="ARBA00023136"/>
    </source>
</evidence>
<evidence type="ECO:0000313" key="8">
    <source>
        <dbReference type="Proteomes" id="UP000282076"/>
    </source>
</evidence>
<dbReference type="Pfam" id="PF12698">
    <property type="entry name" value="ABC2_membrane_3"/>
    <property type="match status" value="1"/>
</dbReference>
<evidence type="ECO:0000256" key="1">
    <source>
        <dbReference type="ARBA" id="ARBA00004141"/>
    </source>
</evidence>
<keyword evidence="3 5" id="KW-1133">Transmembrane helix</keyword>
<comment type="caution">
    <text evidence="7">The sequence shown here is derived from an EMBL/GenBank/DDBJ whole genome shotgun (WGS) entry which is preliminary data.</text>
</comment>
<dbReference type="PANTHER" id="PTHR43027">
    <property type="entry name" value="DOXORUBICIN RESISTANCE ABC TRANSPORTER PERMEASE PROTEIN DRRC-RELATED"/>
    <property type="match status" value="1"/>
</dbReference>
<dbReference type="PANTHER" id="PTHR43027:SF1">
    <property type="entry name" value="DOXORUBICIN RESISTANCE ABC TRANSPORTER PERMEASE PROTEIN DRRC-RELATED"/>
    <property type="match status" value="1"/>
</dbReference>
<feature type="transmembrane region" description="Helical" evidence="5">
    <location>
        <begin position="261"/>
        <end position="285"/>
    </location>
</feature>
<keyword evidence="4 5" id="KW-0472">Membrane</keyword>
<accession>A0A494XIZ2</accession>
<feature type="transmembrane region" description="Helical" evidence="5">
    <location>
        <begin position="183"/>
        <end position="206"/>
    </location>
</feature>
<feature type="transmembrane region" description="Helical" evidence="5">
    <location>
        <begin position="292"/>
        <end position="311"/>
    </location>
</feature>
<keyword evidence="8" id="KW-1185">Reference proteome</keyword>
<feature type="transmembrane region" description="Helical" evidence="5">
    <location>
        <begin position="227"/>
        <end position="249"/>
    </location>
</feature>
<dbReference type="OrthoDB" id="1864035at2"/>
<sequence>MNILIIALKEIKTTLRDKRTFTFMLLFPIILMLILGTALSNAFSSTTPVGDLKLLYKSDIADKQLTQFWQSFSQAIEKEGIVSVPIEKGVDGKQEISANHYAAYAEVGDQGIAYYGSSKKTIESNILQGMLTAFADKYNLAAAAMATDPSLAEGIIRDANDSAAKYVKETSLIADKQPGSIDYYAMAMTTMIALYASISGTLLFWVEKKRNTIVRMIASPVSKGEIFAGKVIGCTVINILLVFAVMLVSKFVFQADWGNHLGIVLVVLVTEVMLAVSLGLVLSYWKGDSARSIVMIFTQISSFIGGAYFPLGNSGESFMGFISDLSPLRWANQALTKIIYNGDLGAAWPAIGLNVGIAAACLFIAVVSMRKKEAF</sequence>
<dbReference type="RefSeq" id="WP_120979334.1">
    <property type="nucleotide sequence ID" value="NZ_RBZM01000010.1"/>
</dbReference>
<evidence type="ECO:0000313" key="7">
    <source>
        <dbReference type="EMBL" id="RKP48044.1"/>
    </source>
</evidence>
<gene>
    <name evidence="7" type="ORF">D7Z26_22885</name>
</gene>
<dbReference type="GO" id="GO:0140359">
    <property type="term" value="F:ABC-type transporter activity"/>
    <property type="evidence" value="ECO:0007669"/>
    <property type="project" value="InterPro"/>
</dbReference>
<protein>
    <submittedName>
        <fullName evidence="7">ABC transporter permease</fullName>
    </submittedName>
</protein>
<evidence type="ECO:0000256" key="5">
    <source>
        <dbReference type="SAM" id="Phobius"/>
    </source>
</evidence>
<dbReference type="GO" id="GO:0016020">
    <property type="term" value="C:membrane"/>
    <property type="evidence" value="ECO:0007669"/>
    <property type="project" value="UniProtKB-SubCell"/>
</dbReference>